<dbReference type="GO" id="GO:0046872">
    <property type="term" value="F:metal ion binding"/>
    <property type="evidence" value="ECO:0007669"/>
    <property type="project" value="InterPro"/>
</dbReference>
<dbReference type="GO" id="GO:0004151">
    <property type="term" value="F:dihydroorotase activity"/>
    <property type="evidence" value="ECO:0007669"/>
    <property type="project" value="InterPro"/>
</dbReference>
<evidence type="ECO:0000259" key="2">
    <source>
        <dbReference type="Pfam" id="PF12890"/>
    </source>
</evidence>
<feature type="domain" description="Dihydroorotase catalytic" evidence="2">
    <location>
        <begin position="53"/>
        <end position="218"/>
    </location>
</feature>
<dbReference type="Gene3D" id="2.30.40.10">
    <property type="entry name" value="Urease, subunit C, domain 1"/>
    <property type="match status" value="1"/>
</dbReference>
<dbReference type="GO" id="GO:0006221">
    <property type="term" value="P:pyrimidine nucleotide biosynthetic process"/>
    <property type="evidence" value="ECO:0007669"/>
    <property type="project" value="UniProtKB-KW"/>
</dbReference>
<organism evidence="3 4">
    <name type="scientific">Halospina denitrificans</name>
    <dbReference type="NCBI Taxonomy" id="332522"/>
    <lineage>
        <taxon>Bacteria</taxon>
        <taxon>Pseudomonadati</taxon>
        <taxon>Pseudomonadota</taxon>
        <taxon>Gammaproteobacteria</taxon>
        <taxon>Halospina</taxon>
    </lineage>
</organism>
<dbReference type="EMBL" id="SOAX01000001">
    <property type="protein sequence ID" value="TDT44005.1"/>
    <property type="molecule type" value="Genomic_DNA"/>
</dbReference>
<dbReference type="GO" id="GO:0005737">
    <property type="term" value="C:cytoplasm"/>
    <property type="evidence" value="ECO:0007669"/>
    <property type="project" value="TreeGrafter"/>
</dbReference>
<dbReference type="PANTHER" id="PTHR43668">
    <property type="entry name" value="ALLANTOINASE"/>
    <property type="match status" value="1"/>
</dbReference>
<evidence type="ECO:0000256" key="1">
    <source>
        <dbReference type="ARBA" id="ARBA00022975"/>
    </source>
</evidence>
<dbReference type="InterPro" id="IPR050138">
    <property type="entry name" value="DHOase/Allantoinase_Hydrolase"/>
</dbReference>
<dbReference type="CDD" id="cd01317">
    <property type="entry name" value="DHOase_IIa"/>
    <property type="match status" value="1"/>
</dbReference>
<evidence type="ECO:0000313" key="3">
    <source>
        <dbReference type="EMBL" id="TDT44005.1"/>
    </source>
</evidence>
<comment type="caution">
    <text evidence="3">The sequence shown here is derived from an EMBL/GenBank/DDBJ whole genome shotgun (WGS) entry which is preliminary data.</text>
</comment>
<evidence type="ECO:0000313" key="4">
    <source>
        <dbReference type="Proteomes" id="UP000295830"/>
    </source>
</evidence>
<dbReference type="InterPro" id="IPR004722">
    <property type="entry name" value="DHOase"/>
</dbReference>
<dbReference type="GO" id="GO:0004038">
    <property type="term" value="F:allantoinase activity"/>
    <property type="evidence" value="ECO:0007669"/>
    <property type="project" value="TreeGrafter"/>
</dbReference>
<dbReference type="SUPFAM" id="SSF51338">
    <property type="entry name" value="Composite domain of metallo-dependent hydrolases"/>
    <property type="match status" value="1"/>
</dbReference>
<proteinExistence type="predicted"/>
<dbReference type="Gene3D" id="3.20.20.140">
    <property type="entry name" value="Metal-dependent hydrolases"/>
    <property type="match status" value="1"/>
</dbReference>
<dbReference type="NCBIfam" id="TIGR00857">
    <property type="entry name" value="pyrC_multi"/>
    <property type="match status" value="1"/>
</dbReference>
<reference evidence="3 4" key="1">
    <citation type="submission" date="2019-03" db="EMBL/GenBank/DDBJ databases">
        <title>Genomic Encyclopedia of Type Strains, Phase IV (KMG-IV): sequencing the most valuable type-strain genomes for metagenomic binning, comparative biology and taxonomic classification.</title>
        <authorList>
            <person name="Goeker M."/>
        </authorList>
    </citation>
    <scope>NUCLEOTIDE SEQUENCE [LARGE SCALE GENOMIC DNA]</scope>
    <source>
        <strain evidence="3 4">DSM 15505</strain>
    </source>
</reference>
<dbReference type="InterPro" id="IPR032466">
    <property type="entry name" value="Metal_Hydrolase"/>
</dbReference>
<sequence length="424" mass="44347">MTWRIDHIFPVEGGKVPQEPTSVLVDDGVISAIGGSAEGAEADQVTDGQQQWLMPGLIDLNCHLREPGPDRKGSIATETLAAARGGVTRVCTVPDTSPVNDSGAVTHLIQDLARRNGRVRVHPVGAMTRGLAGEHLSDMASLAGAGCVAMGNAGYATQNARVMRRCMAYARTFDLKLFIQPENPALAADGCAHDGVMAARLGLPGIPEVAETTAVNELLMLGAETEVRLHLGPLSCARSLDLVRAARESGQAVTCEVGITHLVATEGSIDGYEGIFHCRPPLRTEVDRQALLEGVESGVIDAIVSQHRPTDRAAKQAPFADTEPGLSTVESLLSLGLRLVSEGALSRERLLAALTSGPARILDQAPPSLEAGSPADFFLLTPGQSWNVEPESLLSSGAHAPTLGAELPGVVTLTALGGRVVYQA</sequence>
<gene>
    <name evidence="3" type="ORF">DES49_0104</name>
</gene>
<dbReference type="InterPro" id="IPR011059">
    <property type="entry name" value="Metal-dep_hydrolase_composite"/>
</dbReference>
<keyword evidence="1" id="KW-0665">Pyrimidine biosynthesis</keyword>
<dbReference type="InterPro" id="IPR024403">
    <property type="entry name" value="DHOase_cat"/>
</dbReference>
<accession>A0A4R7K0D3</accession>
<dbReference type="Proteomes" id="UP000295830">
    <property type="component" value="Unassembled WGS sequence"/>
</dbReference>
<protein>
    <submittedName>
        <fullName evidence="3">Dihydroorotase</fullName>
    </submittedName>
</protein>
<dbReference type="Pfam" id="PF12890">
    <property type="entry name" value="DHOase"/>
    <property type="match status" value="1"/>
</dbReference>
<dbReference type="AlphaFoldDB" id="A0A4R7K0D3"/>
<name>A0A4R7K0D3_9GAMM</name>
<dbReference type="SUPFAM" id="SSF51556">
    <property type="entry name" value="Metallo-dependent hydrolases"/>
    <property type="match status" value="1"/>
</dbReference>
<dbReference type="RefSeq" id="WP_166645945.1">
    <property type="nucleotide sequence ID" value="NZ_SOAX01000001.1"/>
</dbReference>
<keyword evidence="4" id="KW-1185">Reference proteome</keyword>
<dbReference type="PANTHER" id="PTHR43668:SF2">
    <property type="entry name" value="ALLANTOINASE"/>
    <property type="match status" value="1"/>
</dbReference>
<dbReference type="GO" id="GO:0006145">
    <property type="term" value="P:purine nucleobase catabolic process"/>
    <property type="evidence" value="ECO:0007669"/>
    <property type="project" value="TreeGrafter"/>
</dbReference>